<dbReference type="Pfam" id="PF00126">
    <property type="entry name" value="HTH_1"/>
    <property type="match status" value="1"/>
</dbReference>
<dbReference type="EMBL" id="MLJW01001068">
    <property type="protein sequence ID" value="OIQ80387.1"/>
    <property type="molecule type" value="Genomic_DNA"/>
</dbReference>
<evidence type="ECO:0000256" key="4">
    <source>
        <dbReference type="ARBA" id="ARBA00023163"/>
    </source>
</evidence>
<dbReference type="Gene3D" id="1.10.10.10">
    <property type="entry name" value="Winged helix-like DNA-binding domain superfamily/Winged helix DNA-binding domain"/>
    <property type="match status" value="1"/>
</dbReference>
<proteinExistence type="inferred from homology"/>
<accession>A0A1J5QSD1</accession>
<keyword evidence="3" id="KW-0238">DNA-binding</keyword>
<sequence length="293" mass="31798">MRLTLRQLDVMAAVARSGSTTEAGRQLALSQSAVSAALGELESQLGNRLFDRVGKRVVLNDCGRLLLPHALALLDQVRDIEQLFAEGGASLRVAASTTIGNYLMPAVLAAFEQSWPRAQLQLEVGNTADVVDAVAQYRADLGFIEGGCHDAALEIHPWLDDRLAIVASPQHALAQGPVSVDELAAARWILREPGSGTRETVEALLLPHLRRFGSTMHLGNSEAIKHAVAERLGVSCLALRVVRDMLDSGRLVRIDAGLPPLQRRLYRIHARGKVFSSALQRFSDHCDAWRDAG</sequence>
<dbReference type="CDD" id="cd08420">
    <property type="entry name" value="PBP2_CysL_like"/>
    <property type="match status" value="1"/>
</dbReference>
<evidence type="ECO:0000256" key="2">
    <source>
        <dbReference type="ARBA" id="ARBA00023015"/>
    </source>
</evidence>
<dbReference type="InterPro" id="IPR036390">
    <property type="entry name" value="WH_DNA-bd_sf"/>
</dbReference>
<keyword evidence="4" id="KW-0804">Transcription</keyword>
<dbReference type="PRINTS" id="PR00039">
    <property type="entry name" value="HTHLYSR"/>
</dbReference>
<dbReference type="NCBIfam" id="NF008095">
    <property type="entry name" value="PRK10837.1"/>
    <property type="match status" value="1"/>
</dbReference>
<evidence type="ECO:0000313" key="6">
    <source>
        <dbReference type="EMBL" id="OIQ80387.1"/>
    </source>
</evidence>
<dbReference type="InterPro" id="IPR036388">
    <property type="entry name" value="WH-like_DNA-bd_sf"/>
</dbReference>
<organism evidence="6">
    <name type="scientific">mine drainage metagenome</name>
    <dbReference type="NCBI Taxonomy" id="410659"/>
    <lineage>
        <taxon>unclassified sequences</taxon>
        <taxon>metagenomes</taxon>
        <taxon>ecological metagenomes</taxon>
    </lineage>
</organism>
<dbReference type="GO" id="GO:0003700">
    <property type="term" value="F:DNA-binding transcription factor activity"/>
    <property type="evidence" value="ECO:0007669"/>
    <property type="project" value="InterPro"/>
</dbReference>
<comment type="caution">
    <text evidence="6">The sequence shown here is derived from an EMBL/GenBank/DDBJ whole genome shotgun (WGS) entry which is preliminary data.</text>
</comment>
<dbReference type="Pfam" id="PF03466">
    <property type="entry name" value="LysR_substrate"/>
    <property type="match status" value="1"/>
</dbReference>
<gene>
    <name evidence="6" type="primary">cmpR_34</name>
    <name evidence="6" type="ORF">GALL_378630</name>
</gene>
<dbReference type="SUPFAM" id="SSF46785">
    <property type="entry name" value="Winged helix' DNA-binding domain"/>
    <property type="match status" value="1"/>
</dbReference>
<evidence type="ECO:0000259" key="5">
    <source>
        <dbReference type="PROSITE" id="PS50931"/>
    </source>
</evidence>
<name>A0A1J5QSD1_9ZZZZ</name>
<dbReference type="InterPro" id="IPR005119">
    <property type="entry name" value="LysR_subst-bd"/>
</dbReference>
<dbReference type="SUPFAM" id="SSF53850">
    <property type="entry name" value="Periplasmic binding protein-like II"/>
    <property type="match status" value="1"/>
</dbReference>
<dbReference type="PANTHER" id="PTHR30126:SF94">
    <property type="entry name" value="LYSR FAMILY TRANSCRIPTIONAL REGULATOR"/>
    <property type="match status" value="1"/>
</dbReference>
<evidence type="ECO:0000256" key="1">
    <source>
        <dbReference type="ARBA" id="ARBA00009437"/>
    </source>
</evidence>
<dbReference type="FunFam" id="1.10.10.10:FF:000001">
    <property type="entry name" value="LysR family transcriptional regulator"/>
    <property type="match status" value="1"/>
</dbReference>
<protein>
    <submittedName>
        <fullName evidence="6">HTH-type transcriptional activator CmpR</fullName>
    </submittedName>
</protein>
<dbReference type="GO" id="GO:0000976">
    <property type="term" value="F:transcription cis-regulatory region binding"/>
    <property type="evidence" value="ECO:0007669"/>
    <property type="project" value="TreeGrafter"/>
</dbReference>
<comment type="similarity">
    <text evidence="1">Belongs to the LysR transcriptional regulatory family.</text>
</comment>
<feature type="domain" description="HTH lysR-type" evidence="5">
    <location>
        <begin position="3"/>
        <end position="60"/>
    </location>
</feature>
<dbReference type="AlphaFoldDB" id="A0A1J5QSD1"/>
<dbReference type="Gene3D" id="3.40.190.290">
    <property type="match status" value="1"/>
</dbReference>
<keyword evidence="2" id="KW-0805">Transcription regulation</keyword>
<dbReference type="InterPro" id="IPR000847">
    <property type="entry name" value="LysR_HTH_N"/>
</dbReference>
<evidence type="ECO:0000256" key="3">
    <source>
        <dbReference type="ARBA" id="ARBA00023125"/>
    </source>
</evidence>
<reference evidence="6" key="1">
    <citation type="submission" date="2016-10" db="EMBL/GenBank/DDBJ databases">
        <title>Sequence of Gallionella enrichment culture.</title>
        <authorList>
            <person name="Poehlein A."/>
            <person name="Muehling M."/>
            <person name="Daniel R."/>
        </authorList>
    </citation>
    <scope>NUCLEOTIDE SEQUENCE</scope>
</reference>
<dbReference type="PANTHER" id="PTHR30126">
    <property type="entry name" value="HTH-TYPE TRANSCRIPTIONAL REGULATOR"/>
    <property type="match status" value="1"/>
</dbReference>
<dbReference type="PROSITE" id="PS50931">
    <property type="entry name" value="HTH_LYSR"/>
    <property type="match status" value="1"/>
</dbReference>